<keyword evidence="1" id="KW-1133">Transmembrane helix</keyword>
<dbReference type="Proteomes" id="UP000075583">
    <property type="component" value="Unassembled WGS sequence"/>
</dbReference>
<evidence type="ECO:0000313" key="2">
    <source>
        <dbReference type="EMBL" id="KYG82138.1"/>
    </source>
</evidence>
<evidence type="ECO:0000256" key="1">
    <source>
        <dbReference type="SAM" id="Phobius"/>
    </source>
</evidence>
<feature type="transmembrane region" description="Helical" evidence="1">
    <location>
        <begin position="7"/>
        <end position="28"/>
    </location>
</feature>
<dbReference type="AlphaFoldDB" id="A0A150XTP7"/>
<evidence type="ECO:0000313" key="3">
    <source>
        <dbReference type="Proteomes" id="UP000075583"/>
    </source>
</evidence>
<comment type="caution">
    <text evidence="2">The sequence shown here is derived from an EMBL/GenBank/DDBJ whole genome shotgun (WGS) entry which is preliminary data.</text>
</comment>
<sequence length="93" mass="10386">MMKVKQYLTPLIIMGWIAIIGALINLFINWAELSYAEGWGVVGMIGIILYGSIALTLGLLIRLITKNLKLRILIELILIALAASYIVFYSGRF</sequence>
<name>A0A150XTP7_ROSEK</name>
<reference evidence="2" key="1">
    <citation type="submission" date="2016-01" db="EMBL/GenBank/DDBJ databases">
        <title>Genome sequencing of Roseivirga ehrenbergii KMM 6017.</title>
        <authorList>
            <person name="Selvaratnam C."/>
            <person name="Thevarajoo S."/>
            <person name="Goh K.M."/>
            <person name="Ee R."/>
            <person name="Chan K.-G."/>
            <person name="Chong C.S."/>
        </authorList>
    </citation>
    <scope>NUCLEOTIDE SEQUENCE [LARGE SCALE GENOMIC DNA]</scope>
    <source>
        <strain evidence="2">KMM 6017</strain>
    </source>
</reference>
<accession>A0A150XTP7</accession>
<feature type="transmembrane region" description="Helical" evidence="1">
    <location>
        <begin position="40"/>
        <end position="60"/>
    </location>
</feature>
<dbReference type="STRING" id="279360.MB14_01710"/>
<feature type="transmembrane region" description="Helical" evidence="1">
    <location>
        <begin position="72"/>
        <end position="91"/>
    </location>
</feature>
<keyword evidence="1" id="KW-0812">Transmembrane</keyword>
<keyword evidence="3" id="KW-1185">Reference proteome</keyword>
<organism evidence="2 3">
    <name type="scientific">Roseivirga ehrenbergii (strain DSM 102268 / JCM 13514 / KCTC 12282 / NCIMB 14502 / KMM 6017)</name>
    <dbReference type="NCBI Taxonomy" id="279360"/>
    <lineage>
        <taxon>Bacteria</taxon>
        <taxon>Pseudomonadati</taxon>
        <taxon>Bacteroidota</taxon>
        <taxon>Cytophagia</taxon>
        <taxon>Cytophagales</taxon>
        <taxon>Roseivirgaceae</taxon>
        <taxon>Roseivirga</taxon>
    </lineage>
</organism>
<keyword evidence="1" id="KW-0472">Membrane</keyword>
<proteinExistence type="predicted"/>
<protein>
    <submittedName>
        <fullName evidence="2">Uncharacterized protein</fullName>
    </submittedName>
</protein>
<dbReference type="EMBL" id="LQZQ01000001">
    <property type="protein sequence ID" value="KYG82138.1"/>
    <property type="molecule type" value="Genomic_DNA"/>
</dbReference>
<gene>
    <name evidence="2" type="ORF">MB14_01710</name>
</gene>